<keyword evidence="8" id="KW-1185">Reference proteome</keyword>
<dbReference type="RefSeq" id="WP_169350322.1">
    <property type="nucleotide sequence ID" value="NZ_JABBJJ010000297.1"/>
</dbReference>
<dbReference type="PANTHER" id="PTHR14226">
    <property type="entry name" value="NEUROPATHY TARGET ESTERASE/SWISS CHEESE D.MELANOGASTER"/>
    <property type="match status" value="1"/>
</dbReference>
<comment type="caution">
    <text evidence="7">The sequence shown here is derived from an EMBL/GenBank/DDBJ whole genome shotgun (WGS) entry which is preliminary data.</text>
</comment>
<feature type="short sequence motif" description="GXSXG" evidence="4">
    <location>
        <begin position="40"/>
        <end position="44"/>
    </location>
</feature>
<evidence type="ECO:0000256" key="4">
    <source>
        <dbReference type="PROSITE-ProRule" id="PRU01161"/>
    </source>
</evidence>
<name>A0A848LUG2_9BACT</name>
<feature type="domain" description="PNPLA" evidence="6">
    <location>
        <begin position="8"/>
        <end position="174"/>
    </location>
</feature>
<feature type="short sequence motif" description="GXGXXG" evidence="4">
    <location>
        <begin position="12"/>
        <end position="17"/>
    </location>
</feature>
<dbReference type="GO" id="GO:0016042">
    <property type="term" value="P:lipid catabolic process"/>
    <property type="evidence" value="ECO:0007669"/>
    <property type="project" value="UniProtKB-UniRule"/>
</dbReference>
<evidence type="ECO:0000256" key="3">
    <source>
        <dbReference type="ARBA" id="ARBA00023098"/>
    </source>
</evidence>
<feature type="short sequence motif" description="DGA/G" evidence="4">
    <location>
        <begin position="161"/>
        <end position="163"/>
    </location>
</feature>
<dbReference type="Pfam" id="PF01734">
    <property type="entry name" value="Patatin"/>
    <property type="match status" value="1"/>
</dbReference>
<dbReference type="EMBL" id="JABBJJ010000297">
    <property type="protein sequence ID" value="NMO21123.1"/>
    <property type="molecule type" value="Genomic_DNA"/>
</dbReference>
<feature type="region of interest" description="Disordered" evidence="5">
    <location>
        <begin position="288"/>
        <end position="315"/>
    </location>
</feature>
<keyword evidence="2 4" id="KW-0442">Lipid degradation</keyword>
<dbReference type="Gene3D" id="3.40.1090.10">
    <property type="entry name" value="Cytosolic phospholipase A2 catalytic domain"/>
    <property type="match status" value="1"/>
</dbReference>
<evidence type="ECO:0000256" key="2">
    <source>
        <dbReference type="ARBA" id="ARBA00022963"/>
    </source>
</evidence>
<dbReference type="InterPro" id="IPR016035">
    <property type="entry name" value="Acyl_Trfase/lysoPLipase"/>
</dbReference>
<evidence type="ECO:0000313" key="7">
    <source>
        <dbReference type="EMBL" id="NMO21123.1"/>
    </source>
</evidence>
<dbReference type="AlphaFoldDB" id="A0A848LUG2"/>
<protein>
    <submittedName>
        <fullName evidence="7">Patatin</fullName>
    </submittedName>
</protein>
<keyword evidence="1 4" id="KW-0378">Hydrolase</keyword>
<feature type="active site" description="Nucleophile" evidence="4">
    <location>
        <position position="42"/>
    </location>
</feature>
<evidence type="ECO:0000256" key="5">
    <source>
        <dbReference type="SAM" id="MobiDB-lite"/>
    </source>
</evidence>
<accession>A0A848LUG2</accession>
<keyword evidence="3 4" id="KW-0443">Lipid metabolism</keyword>
<dbReference type="PANTHER" id="PTHR14226:SF57">
    <property type="entry name" value="BLR7027 PROTEIN"/>
    <property type="match status" value="1"/>
</dbReference>
<feature type="active site" description="Proton acceptor" evidence="4">
    <location>
        <position position="161"/>
    </location>
</feature>
<proteinExistence type="predicted"/>
<evidence type="ECO:0000256" key="1">
    <source>
        <dbReference type="ARBA" id="ARBA00022801"/>
    </source>
</evidence>
<dbReference type="InterPro" id="IPR002641">
    <property type="entry name" value="PNPLA_dom"/>
</dbReference>
<evidence type="ECO:0000313" key="8">
    <source>
        <dbReference type="Proteomes" id="UP000518300"/>
    </source>
</evidence>
<dbReference type="InterPro" id="IPR050301">
    <property type="entry name" value="NTE"/>
</dbReference>
<gene>
    <name evidence="7" type="ORF">HG543_40685</name>
</gene>
<dbReference type="GO" id="GO:0016787">
    <property type="term" value="F:hydrolase activity"/>
    <property type="evidence" value="ECO:0007669"/>
    <property type="project" value="UniProtKB-UniRule"/>
</dbReference>
<evidence type="ECO:0000259" key="6">
    <source>
        <dbReference type="PROSITE" id="PS51635"/>
    </source>
</evidence>
<reference evidence="7 8" key="1">
    <citation type="submission" date="2020-04" db="EMBL/GenBank/DDBJ databases">
        <title>Draft genome of Pyxidicoccus fallax type strain.</title>
        <authorList>
            <person name="Whitworth D.E."/>
        </authorList>
    </citation>
    <scope>NUCLEOTIDE SEQUENCE [LARGE SCALE GENOMIC DNA]</scope>
    <source>
        <strain evidence="7 8">DSM 14698</strain>
    </source>
</reference>
<sequence>MTDRPATLVLSGGGAKGAFQVGAERVLREVHGFRWERIFGVSVGALNATLMAQHAFKELNDLWLNVKESDVYRKVPWAVVALRVGLFRKLGLYDNTPLRDTIMTHAAGRRFVVPAHVGRVSLVSGEYELVHNDAKDFLDAVWQSATMPVIWEAIGRTAIVDGGIRNVTPLGDALEFDPTEIVVLSCSESKIDPAKPPANILDVAKRSLVDITINEILLNDVDFFIRINDLVRQADEAGLTLRRPDGVPYRYCRITVIEPRMYMGDTLDFSPQLIRLRMQHGEEMARVAMESTDMSRREPRPPQTEESYPVPPLHA</sequence>
<dbReference type="Proteomes" id="UP000518300">
    <property type="component" value="Unassembled WGS sequence"/>
</dbReference>
<organism evidence="7 8">
    <name type="scientific">Pyxidicoccus fallax</name>
    <dbReference type="NCBI Taxonomy" id="394095"/>
    <lineage>
        <taxon>Bacteria</taxon>
        <taxon>Pseudomonadati</taxon>
        <taxon>Myxococcota</taxon>
        <taxon>Myxococcia</taxon>
        <taxon>Myxococcales</taxon>
        <taxon>Cystobacterineae</taxon>
        <taxon>Myxococcaceae</taxon>
        <taxon>Pyxidicoccus</taxon>
    </lineage>
</organism>
<dbReference type="PROSITE" id="PS51635">
    <property type="entry name" value="PNPLA"/>
    <property type="match status" value="1"/>
</dbReference>
<dbReference type="SUPFAM" id="SSF52151">
    <property type="entry name" value="FabD/lysophospholipase-like"/>
    <property type="match status" value="1"/>
</dbReference>